<dbReference type="FunFam" id="3.80.10.10:FF:000925">
    <property type="entry name" value="F-box protein At5g67140"/>
    <property type="match status" value="1"/>
</dbReference>
<dbReference type="PANTHER" id="PTHR13318">
    <property type="entry name" value="PARTNER OF PAIRED, ISOFORM B-RELATED"/>
    <property type="match status" value="1"/>
</dbReference>
<dbReference type="GO" id="GO:0019005">
    <property type="term" value="C:SCF ubiquitin ligase complex"/>
    <property type="evidence" value="ECO:0007669"/>
    <property type="project" value="TreeGrafter"/>
</dbReference>
<dbReference type="Pfam" id="PF25372">
    <property type="entry name" value="DUF7885"/>
    <property type="match status" value="1"/>
</dbReference>
<dbReference type="SMART" id="SM00256">
    <property type="entry name" value="FBOX"/>
    <property type="match status" value="1"/>
</dbReference>
<dbReference type="InterPro" id="IPR006553">
    <property type="entry name" value="Leu-rich_rpt_Cys-con_subtyp"/>
</dbReference>
<evidence type="ECO:0000259" key="1">
    <source>
        <dbReference type="SMART" id="SM00256"/>
    </source>
</evidence>
<dbReference type="InterPro" id="IPR001810">
    <property type="entry name" value="F-box_dom"/>
</dbReference>
<evidence type="ECO:0000313" key="3">
    <source>
        <dbReference type="Proteomes" id="UP000594263"/>
    </source>
</evidence>
<dbReference type="Gene3D" id="1.20.1280.50">
    <property type="match status" value="1"/>
</dbReference>
<dbReference type="GO" id="GO:0031146">
    <property type="term" value="P:SCF-dependent proteasomal ubiquitin-dependent protein catabolic process"/>
    <property type="evidence" value="ECO:0007669"/>
    <property type="project" value="TreeGrafter"/>
</dbReference>
<dbReference type="Gene3D" id="3.80.10.10">
    <property type="entry name" value="Ribonuclease Inhibitor"/>
    <property type="match status" value="1"/>
</dbReference>
<dbReference type="EnsemblPlants" id="Kaladp0028s0079.1.v1.1">
    <property type="protein sequence ID" value="Kaladp0028s0079.1.v1.1"/>
    <property type="gene ID" value="Kaladp0028s0079.v1.1"/>
</dbReference>
<dbReference type="OMA" id="FSGWKVD"/>
<feature type="domain" description="F-box" evidence="1">
    <location>
        <begin position="9"/>
        <end position="49"/>
    </location>
</feature>
<dbReference type="InterPro" id="IPR057207">
    <property type="entry name" value="FBXL15_LRR"/>
</dbReference>
<dbReference type="SMART" id="SM00367">
    <property type="entry name" value="LRR_CC"/>
    <property type="match status" value="4"/>
</dbReference>
<accession>A0A7N0T9E8</accession>
<dbReference type="SUPFAM" id="SSF52047">
    <property type="entry name" value="RNI-like"/>
    <property type="match status" value="1"/>
</dbReference>
<dbReference type="Gramene" id="Kaladp0028s0079.1.v1.1">
    <property type="protein sequence ID" value="Kaladp0028s0079.1.v1.1"/>
    <property type="gene ID" value="Kaladp0028s0079.v1.1"/>
</dbReference>
<dbReference type="Proteomes" id="UP000594263">
    <property type="component" value="Unplaced"/>
</dbReference>
<dbReference type="SUPFAM" id="SSF81383">
    <property type="entry name" value="F-box domain"/>
    <property type="match status" value="1"/>
</dbReference>
<name>A0A7N0T9E8_KALFE</name>
<proteinExistence type="predicted"/>
<dbReference type="InterPro" id="IPR036047">
    <property type="entry name" value="F-box-like_dom_sf"/>
</dbReference>
<dbReference type="InterPro" id="IPR032675">
    <property type="entry name" value="LRR_dom_sf"/>
</dbReference>
<keyword evidence="3" id="KW-1185">Reference proteome</keyword>
<dbReference type="Pfam" id="PF12937">
    <property type="entry name" value="F-box-like"/>
    <property type="match status" value="1"/>
</dbReference>
<dbReference type="AlphaFoldDB" id="A0A7N0T9E8"/>
<dbReference type="PANTHER" id="PTHR13318:SF95">
    <property type="entry name" value="F-BOX PROTEIN YLR352W"/>
    <property type="match status" value="1"/>
</dbReference>
<protein>
    <recommendedName>
        <fullName evidence="1">F-box domain-containing protein</fullName>
    </recommendedName>
</protein>
<evidence type="ECO:0000313" key="2">
    <source>
        <dbReference type="EnsemblPlants" id="Kaladp0028s0079.1.v1.1"/>
    </source>
</evidence>
<sequence>MAEAEIERLPDDVLAHVLGFISSFTDLAQASGVCKKWKRGVDQSMGRRRSLIFAGWKMDDESTARIVGLAYSLRELDISKSRWGCQITDEGLAKISMAKCVGNLTSVSLWGMSGITDAGVTQLISRAGSLQHLNIGGTFVTDESLYAIAHNCPNLKSIVLWACRHITESGMLVLVTQCRKLEAINLWGTRVAVAGLLAVSPDLQIKKPLNLGAHPLLQVA</sequence>
<reference evidence="2" key="1">
    <citation type="submission" date="2021-01" db="UniProtKB">
        <authorList>
            <consortium name="EnsemblPlants"/>
        </authorList>
    </citation>
    <scope>IDENTIFICATION</scope>
</reference>
<organism evidence="2 3">
    <name type="scientific">Kalanchoe fedtschenkoi</name>
    <name type="common">Lavender scallops</name>
    <name type="synonym">South American air plant</name>
    <dbReference type="NCBI Taxonomy" id="63787"/>
    <lineage>
        <taxon>Eukaryota</taxon>
        <taxon>Viridiplantae</taxon>
        <taxon>Streptophyta</taxon>
        <taxon>Embryophyta</taxon>
        <taxon>Tracheophyta</taxon>
        <taxon>Spermatophyta</taxon>
        <taxon>Magnoliopsida</taxon>
        <taxon>eudicotyledons</taxon>
        <taxon>Gunneridae</taxon>
        <taxon>Pentapetalae</taxon>
        <taxon>Saxifragales</taxon>
        <taxon>Crassulaceae</taxon>
        <taxon>Kalanchoe</taxon>
    </lineage>
</organism>